<keyword evidence="1" id="KW-1133">Transmembrane helix</keyword>
<evidence type="ECO:0000256" key="1">
    <source>
        <dbReference type="SAM" id="Phobius"/>
    </source>
</evidence>
<keyword evidence="1" id="KW-0472">Membrane</keyword>
<dbReference type="InterPro" id="IPR025588">
    <property type="entry name" value="YcxB-like_C"/>
</dbReference>
<dbReference type="RefSeq" id="WP_166918938.1">
    <property type="nucleotide sequence ID" value="NZ_JAASRN010000002.1"/>
</dbReference>
<feature type="transmembrane region" description="Helical" evidence="1">
    <location>
        <begin position="53"/>
        <end position="71"/>
    </location>
</feature>
<dbReference type="Pfam" id="PF14317">
    <property type="entry name" value="YcxB"/>
    <property type="match status" value="1"/>
</dbReference>
<name>A0A846MQF8_9BACT</name>
<sequence>MIVKTKKYQLDPKEFRRLGMRRILRTQWWLPASIFAGIIVLNLLLNLVYPNLWIYFLAPLGVLLWWLFWYAQFTGIPYMEQNKPMFERLSYEISSQHILIKKNPKEGMVLKWDMIKGAEKLKDGYLLLMGKVQFLWFPFSVFQSEKDIKFVEVLLKRKELLREKRHPETVSAK</sequence>
<comment type="caution">
    <text evidence="3">The sequence shown here is derived from an EMBL/GenBank/DDBJ whole genome shotgun (WGS) entry which is preliminary data.</text>
</comment>
<keyword evidence="4" id="KW-1185">Reference proteome</keyword>
<evidence type="ECO:0000259" key="2">
    <source>
        <dbReference type="Pfam" id="PF14317"/>
    </source>
</evidence>
<dbReference type="EMBL" id="JAASRN010000002">
    <property type="protein sequence ID" value="NIK73661.1"/>
    <property type="molecule type" value="Genomic_DNA"/>
</dbReference>
<protein>
    <recommendedName>
        <fullName evidence="2">YcxB-like C-terminal domain-containing protein</fullName>
    </recommendedName>
</protein>
<dbReference type="AlphaFoldDB" id="A0A846MQF8"/>
<dbReference type="Proteomes" id="UP000537126">
    <property type="component" value="Unassembled WGS sequence"/>
</dbReference>
<feature type="transmembrane region" description="Helical" evidence="1">
    <location>
        <begin position="28"/>
        <end position="47"/>
    </location>
</feature>
<reference evidence="3 4" key="1">
    <citation type="submission" date="2020-03" db="EMBL/GenBank/DDBJ databases">
        <title>Genomic Encyclopedia of Type Strains, Phase IV (KMG-IV): sequencing the most valuable type-strain genomes for metagenomic binning, comparative biology and taxonomic classification.</title>
        <authorList>
            <person name="Goeker M."/>
        </authorList>
    </citation>
    <scope>NUCLEOTIDE SEQUENCE [LARGE SCALE GENOMIC DNA]</scope>
    <source>
        <strain evidence="3 4">DSM 5718</strain>
    </source>
</reference>
<evidence type="ECO:0000313" key="3">
    <source>
        <dbReference type="EMBL" id="NIK73661.1"/>
    </source>
</evidence>
<proteinExistence type="predicted"/>
<accession>A0A846MQF8</accession>
<keyword evidence="1" id="KW-0812">Transmembrane</keyword>
<evidence type="ECO:0000313" key="4">
    <source>
        <dbReference type="Proteomes" id="UP000537126"/>
    </source>
</evidence>
<feature type="domain" description="YcxB-like C-terminal" evidence="2">
    <location>
        <begin position="94"/>
        <end position="151"/>
    </location>
</feature>
<organism evidence="3 4">
    <name type="scientific">Thermonema lapsum</name>
    <dbReference type="NCBI Taxonomy" id="28195"/>
    <lineage>
        <taxon>Bacteria</taxon>
        <taxon>Pseudomonadati</taxon>
        <taxon>Bacteroidota</taxon>
        <taxon>Cytophagia</taxon>
        <taxon>Cytophagales</taxon>
        <taxon>Thermonemataceae</taxon>
        <taxon>Thermonema</taxon>
    </lineage>
</organism>
<gene>
    <name evidence="3" type="ORF">FHS56_001174</name>
</gene>